<reference evidence="3" key="1">
    <citation type="journal article" date="2020" name="Stud. Mycol.">
        <title>101 Dothideomycetes genomes: a test case for predicting lifestyles and emergence of pathogens.</title>
        <authorList>
            <person name="Haridas S."/>
            <person name="Albert R."/>
            <person name="Binder M."/>
            <person name="Bloem J."/>
            <person name="Labutti K."/>
            <person name="Salamov A."/>
            <person name="Andreopoulos B."/>
            <person name="Baker S."/>
            <person name="Barry K."/>
            <person name="Bills G."/>
            <person name="Bluhm B."/>
            <person name="Cannon C."/>
            <person name="Castanera R."/>
            <person name="Culley D."/>
            <person name="Daum C."/>
            <person name="Ezra D."/>
            <person name="Gonzalez J."/>
            <person name="Henrissat B."/>
            <person name="Kuo A."/>
            <person name="Liang C."/>
            <person name="Lipzen A."/>
            <person name="Lutzoni F."/>
            <person name="Magnuson J."/>
            <person name="Mondo S."/>
            <person name="Nolan M."/>
            <person name="Ohm R."/>
            <person name="Pangilinan J."/>
            <person name="Park H.-J."/>
            <person name="Ramirez L."/>
            <person name="Alfaro M."/>
            <person name="Sun H."/>
            <person name="Tritt A."/>
            <person name="Yoshinaga Y."/>
            <person name="Zwiers L.-H."/>
            <person name="Turgeon B."/>
            <person name="Goodwin S."/>
            <person name="Spatafora J."/>
            <person name="Crous P."/>
            <person name="Grigoriev I."/>
        </authorList>
    </citation>
    <scope>NUCLEOTIDE SEQUENCE</scope>
    <source>
        <strain evidence="3">CBS 107.79</strain>
    </source>
</reference>
<sequence length="397" mass="43984">MERTKRRLLILLVPVCCLFYLSQHHRVFFAQGTFNFGSKLLDTDTLEDPVHGGVNATLGFGAVVAVSHASSPRREGLLWAAKLTGVEITIPPQPQWTEDDLQAFKSKKSSKIDRGSALAWMGHLNALRWFLSTPFETALIIEDDVDLSLHLPSQITLASHALRTLLTPTATLSIPNTTINTDPHFWAAPSTWEILWLGHCNDAASPHHILTHPSLAYPDPHMPPLSSIAAPASDLLRSFNLSDTRLVYKSYWPLCTFAYAVTRASAARILSAYATEGPDGCVAYDVRMLEACRDHGWKCWTVAPELFHHMAGKSEIAALNDVQAKNGSDNKGAQRQEETERRGPSVNIECAARNEGLWVDKEDTEGRRVMLEKVREAGRKGECFVGERGQRTLAGMH</sequence>
<feature type="region of interest" description="Disordered" evidence="1">
    <location>
        <begin position="323"/>
        <end position="345"/>
    </location>
</feature>
<accession>A0A6A5UVB1</accession>
<evidence type="ECO:0000256" key="1">
    <source>
        <dbReference type="SAM" id="MobiDB-lite"/>
    </source>
</evidence>
<proteinExistence type="predicted"/>
<evidence type="ECO:0000313" key="4">
    <source>
        <dbReference type="Proteomes" id="UP000800036"/>
    </source>
</evidence>
<name>A0A6A5UVB1_9PLEO</name>
<evidence type="ECO:0000256" key="2">
    <source>
        <dbReference type="SAM" id="SignalP"/>
    </source>
</evidence>
<protein>
    <recommendedName>
        <fullName evidence="5">Glycosyltransferase family 25 protein</fullName>
    </recommendedName>
</protein>
<feature type="chain" id="PRO_5025693231" description="Glycosyltransferase family 25 protein" evidence="2">
    <location>
        <begin position="25"/>
        <end position="397"/>
    </location>
</feature>
<dbReference type="AlphaFoldDB" id="A0A6A5UVB1"/>
<evidence type="ECO:0008006" key="5">
    <source>
        <dbReference type="Google" id="ProtNLM"/>
    </source>
</evidence>
<dbReference type="EMBL" id="ML976717">
    <property type="protein sequence ID" value="KAF1968735.1"/>
    <property type="molecule type" value="Genomic_DNA"/>
</dbReference>
<feature type="compositionally biased region" description="Basic and acidic residues" evidence="1">
    <location>
        <begin position="332"/>
        <end position="343"/>
    </location>
</feature>
<feature type="signal peptide" evidence="2">
    <location>
        <begin position="1"/>
        <end position="24"/>
    </location>
</feature>
<keyword evidence="2" id="KW-0732">Signal</keyword>
<organism evidence="3 4">
    <name type="scientific">Bimuria novae-zelandiae CBS 107.79</name>
    <dbReference type="NCBI Taxonomy" id="1447943"/>
    <lineage>
        <taxon>Eukaryota</taxon>
        <taxon>Fungi</taxon>
        <taxon>Dikarya</taxon>
        <taxon>Ascomycota</taxon>
        <taxon>Pezizomycotina</taxon>
        <taxon>Dothideomycetes</taxon>
        <taxon>Pleosporomycetidae</taxon>
        <taxon>Pleosporales</taxon>
        <taxon>Massarineae</taxon>
        <taxon>Didymosphaeriaceae</taxon>
        <taxon>Bimuria</taxon>
    </lineage>
</organism>
<dbReference type="OrthoDB" id="47375at2759"/>
<dbReference type="Proteomes" id="UP000800036">
    <property type="component" value="Unassembled WGS sequence"/>
</dbReference>
<keyword evidence="4" id="KW-1185">Reference proteome</keyword>
<evidence type="ECO:0000313" key="3">
    <source>
        <dbReference type="EMBL" id="KAF1968735.1"/>
    </source>
</evidence>
<gene>
    <name evidence="3" type="ORF">BU23DRAFT_540726</name>
</gene>